<protein>
    <submittedName>
        <fullName evidence="3">Sterol 3beta-glucosyltransferase</fullName>
        <ecNumber evidence="3">2.4.1.173</ecNumber>
    </submittedName>
</protein>
<gene>
    <name evidence="3" type="ORF">JOF29_000722</name>
</gene>
<dbReference type="Gene3D" id="3.40.50.2000">
    <property type="entry name" value="Glycogen Phosphorylase B"/>
    <property type="match status" value="2"/>
</dbReference>
<evidence type="ECO:0000313" key="3">
    <source>
        <dbReference type="EMBL" id="MBP2349639.1"/>
    </source>
</evidence>
<evidence type="ECO:0000313" key="4">
    <source>
        <dbReference type="Proteomes" id="UP000755585"/>
    </source>
</evidence>
<reference evidence="3 4" key="1">
    <citation type="submission" date="2021-03" db="EMBL/GenBank/DDBJ databases">
        <title>Sequencing the genomes of 1000 actinobacteria strains.</title>
        <authorList>
            <person name="Klenk H.-P."/>
        </authorList>
    </citation>
    <scope>NUCLEOTIDE SEQUENCE [LARGE SCALE GENOMIC DNA]</scope>
    <source>
        <strain evidence="3 4">DSM 18824</strain>
    </source>
</reference>
<dbReference type="Pfam" id="PF06722">
    <property type="entry name" value="EryCIII-like_C"/>
    <property type="match status" value="1"/>
</dbReference>
<dbReference type="PANTHER" id="PTHR48050">
    <property type="entry name" value="STEROL 3-BETA-GLUCOSYLTRANSFERASE"/>
    <property type="match status" value="1"/>
</dbReference>
<dbReference type="Pfam" id="PF03033">
    <property type="entry name" value="Glyco_transf_28"/>
    <property type="match status" value="1"/>
</dbReference>
<feature type="domain" description="Erythromycin biosynthesis protein CIII-like C-terminal" evidence="2">
    <location>
        <begin position="310"/>
        <end position="407"/>
    </location>
</feature>
<keyword evidence="3" id="KW-0808">Transferase</keyword>
<dbReference type="PANTHER" id="PTHR48050:SF13">
    <property type="entry name" value="STEROL 3-BETA-GLUCOSYLTRANSFERASE UGT80A2"/>
    <property type="match status" value="1"/>
</dbReference>
<dbReference type="RefSeq" id="WP_209692779.1">
    <property type="nucleotide sequence ID" value="NZ_BAAAVU010000029.1"/>
</dbReference>
<dbReference type="InterPro" id="IPR050426">
    <property type="entry name" value="Glycosyltransferase_28"/>
</dbReference>
<proteinExistence type="predicted"/>
<evidence type="ECO:0000259" key="2">
    <source>
        <dbReference type="Pfam" id="PF06722"/>
    </source>
</evidence>
<dbReference type="InterPro" id="IPR002213">
    <property type="entry name" value="UDP_glucos_trans"/>
</dbReference>
<dbReference type="EC" id="2.4.1.173" evidence="3"/>
<keyword evidence="3" id="KW-0328">Glycosyltransferase</keyword>
<dbReference type="GO" id="GO:0016906">
    <property type="term" value="F:sterol 3-beta-glucosyltransferase activity"/>
    <property type="evidence" value="ECO:0007669"/>
    <property type="project" value="UniProtKB-EC"/>
</dbReference>
<accession>A0ABS4UDD1</accession>
<dbReference type="EMBL" id="JAGINT010000001">
    <property type="protein sequence ID" value="MBP2349639.1"/>
    <property type="molecule type" value="Genomic_DNA"/>
</dbReference>
<evidence type="ECO:0000259" key="1">
    <source>
        <dbReference type="Pfam" id="PF03033"/>
    </source>
</evidence>
<dbReference type="SUPFAM" id="SSF53756">
    <property type="entry name" value="UDP-Glycosyltransferase/glycogen phosphorylase"/>
    <property type="match status" value="1"/>
</dbReference>
<dbReference type="InterPro" id="IPR010610">
    <property type="entry name" value="EryCIII-like_C"/>
</dbReference>
<organism evidence="3 4">
    <name type="scientific">Kribbella aluminosa</name>
    <dbReference type="NCBI Taxonomy" id="416017"/>
    <lineage>
        <taxon>Bacteria</taxon>
        <taxon>Bacillati</taxon>
        <taxon>Actinomycetota</taxon>
        <taxon>Actinomycetes</taxon>
        <taxon>Propionibacteriales</taxon>
        <taxon>Kribbellaceae</taxon>
        <taxon>Kribbella</taxon>
    </lineage>
</organism>
<feature type="domain" description="Glycosyltransferase family 28 N-terminal" evidence="1">
    <location>
        <begin position="3"/>
        <end position="60"/>
    </location>
</feature>
<dbReference type="InterPro" id="IPR004276">
    <property type="entry name" value="GlycoTrans_28_N"/>
</dbReference>
<dbReference type="CDD" id="cd03784">
    <property type="entry name" value="GT1_Gtf-like"/>
    <property type="match status" value="1"/>
</dbReference>
<name>A0ABS4UDD1_9ACTN</name>
<dbReference type="Proteomes" id="UP000755585">
    <property type="component" value="Unassembled WGS sequence"/>
</dbReference>
<comment type="caution">
    <text evidence="3">The sequence shown here is derived from an EMBL/GenBank/DDBJ whole genome shotgun (WGS) entry which is preliminary data.</text>
</comment>
<keyword evidence="4" id="KW-1185">Reference proteome</keyword>
<sequence length="440" mass="47403">MDVLILTHGTRGDVQPFVALATALISAGHSVRLGGPAASAGLAESYDVPFVALADGPNELYGDAAVREVLETNYRGLRGKRLAITVARRYRDKMDAVLDGMADVARQGADVIVHDIVLPGRQLGEWLGIPTIRVCLQPFWIPTRAFPNPMHALPLPAACNRLTYLTTNIWYQILAGHTRRWRARKLRLSRLGGYLDMLRMPGGGTTPLLQAFSSYLVAPEPGDYPPWVHTTGPWLLAAPPRWTPPAGLEEFLDADGPVIYVGFGSMAGLNPERTGAMIMEAVRRSGVRAVVGTGWGGIGISGTEERILPVREVPHGWLFDRVTAVVHHGGSGTTAAALSAGRPQVVCPFVLDQPFFARRIHELGAAPAPLPQRYLDAQKLADAIVCAVEDPAMTAAARAVGDRIRSDRSLDRAVRLIEEAARASRPTIRLTGSRGFGPAP</sequence>